<dbReference type="InterPro" id="IPR050851">
    <property type="entry name" value="mRNA_Cap_2O-Ribose_MeTrfase"/>
</dbReference>
<name>A0A6C0LN37_9ZZZZ</name>
<evidence type="ECO:0000259" key="1">
    <source>
        <dbReference type="Pfam" id="PF01728"/>
    </source>
</evidence>
<dbReference type="GO" id="GO:0005634">
    <property type="term" value="C:nucleus"/>
    <property type="evidence" value="ECO:0007669"/>
    <property type="project" value="TreeGrafter"/>
</dbReference>
<dbReference type="EMBL" id="MN740534">
    <property type="protein sequence ID" value="QHU31967.1"/>
    <property type="molecule type" value="Genomic_DNA"/>
</dbReference>
<dbReference type="InterPro" id="IPR002877">
    <property type="entry name" value="RNA_MeTrfase_FtsJ_dom"/>
</dbReference>
<accession>A0A6C0LN37</accession>
<proteinExistence type="predicted"/>
<dbReference type="PANTHER" id="PTHR16121:SF0">
    <property type="entry name" value="CAP-SPECIFIC MRNA (NUCLEOSIDE-2'-O-)-METHYLTRANSFERASE 1"/>
    <property type="match status" value="1"/>
</dbReference>
<dbReference type="AlphaFoldDB" id="A0A6C0LN37"/>
<dbReference type="Pfam" id="PF01728">
    <property type="entry name" value="FtsJ"/>
    <property type="match status" value="1"/>
</dbReference>
<feature type="domain" description="Ribosomal RNA methyltransferase FtsJ" evidence="1">
    <location>
        <begin position="89"/>
        <end position="307"/>
    </location>
</feature>
<sequence length="483" mass="55131">MEYKVLEVWGTGGPSSIPLRPNTDLQPPKQVYVCALENRALQQAKNEINLFYQEGKWDDYKKVTNPYEYIFLSWNRRSSRSVATRQPLSRSYFKMIEMWKRLDLTNELAPLVKRNVGIGLRTVHAAEGPGGFIEACLTMATKNMIHLEDWGYVGTNAITLRSEAKNVPGWRKAAKFLAYWPQITIHDGEDSTGNILIKANQDHFVKWTNLRNPNGAHIYTADGGFDFSSDYNAQEDSIFPLLLAEALIGLKVLGKGGFMIIKCFDTTEQPTLDLLWLLSRAFRSWGISKPHTSRSGNAERYFIGKGYLGPSSDIINLLDAYQAKQQFLFPILAHPVQCESWKPTMDLIQQLQVEIEQLEIIVIRQTLDLIKTTDPMVIEKLVRENVNRSIDWCKHHDEEITMTWVNEMDKNVAKETQDLLNILNPPPHNVPYSYANWTNRSTVTNALVFDNFRMGESTTVHTAPVVNPFMRLKSVKQTNAFTA</sequence>
<reference evidence="2" key="1">
    <citation type="journal article" date="2020" name="Nature">
        <title>Giant virus diversity and host interactions through global metagenomics.</title>
        <authorList>
            <person name="Schulz F."/>
            <person name="Roux S."/>
            <person name="Paez-Espino D."/>
            <person name="Jungbluth S."/>
            <person name="Walsh D.A."/>
            <person name="Denef V.J."/>
            <person name="McMahon K.D."/>
            <person name="Konstantinidis K.T."/>
            <person name="Eloe-Fadrosh E.A."/>
            <person name="Kyrpides N.C."/>
            <person name="Woyke T."/>
        </authorList>
    </citation>
    <scope>NUCLEOTIDE SEQUENCE</scope>
    <source>
        <strain evidence="2">GVMAG-M-3300027963-41</strain>
    </source>
</reference>
<dbReference type="GO" id="GO:0006370">
    <property type="term" value="P:7-methylguanosine mRNA capping"/>
    <property type="evidence" value="ECO:0007669"/>
    <property type="project" value="TreeGrafter"/>
</dbReference>
<dbReference type="GO" id="GO:0032259">
    <property type="term" value="P:methylation"/>
    <property type="evidence" value="ECO:0007669"/>
    <property type="project" value="InterPro"/>
</dbReference>
<dbReference type="GO" id="GO:0004483">
    <property type="term" value="F:methyltransferase cap1 activity"/>
    <property type="evidence" value="ECO:0007669"/>
    <property type="project" value="UniProtKB-ARBA"/>
</dbReference>
<organism evidence="2">
    <name type="scientific">viral metagenome</name>
    <dbReference type="NCBI Taxonomy" id="1070528"/>
    <lineage>
        <taxon>unclassified sequences</taxon>
        <taxon>metagenomes</taxon>
        <taxon>organismal metagenomes</taxon>
    </lineage>
</organism>
<dbReference type="GO" id="GO:0005737">
    <property type="term" value="C:cytoplasm"/>
    <property type="evidence" value="ECO:0007669"/>
    <property type="project" value="TreeGrafter"/>
</dbReference>
<protein>
    <recommendedName>
        <fullName evidence="1">Ribosomal RNA methyltransferase FtsJ domain-containing protein</fullName>
    </recommendedName>
</protein>
<dbReference type="InterPro" id="IPR029063">
    <property type="entry name" value="SAM-dependent_MTases_sf"/>
</dbReference>
<dbReference type="Gene3D" id="3.40.50.12760">
    <property type="match status" value="1"/>
</dbReference>
<dbReference type="SUPFAM" id="SSF53335">
    <property type="entry name" value="S-adenosyl-L-methionine-dependent methyltransferases"/>
    <property type="match status" value="1"/>
</dbReference>
<evidence type="ECO:0000313" key="2">
    <source>
        <dbReference type="EMBL" id="QHU31967.1"/>
    </source>
</evidence>
<dbReference type="PANTHER" id="PTHR16121">
    <property type="entry name" value="CAP-SPECIFIC MRNA (NUCLEOSIDE-2'-O-)-METHYLTRANSFERASE 1-RELATED"/>
    <property type="match status" value="1"/>
</dbReference>